<keyword evidence="4" id="KW-0597">Phosphoprotein</keyword>
<dbReference type="PANTHER" id="PTHR43047:SF72">
    <property type="entry name" value="OSMOSENSING HISTIDINE PROTEIN KINASE SLN1"/>
    <property type="match status" value="1"/>
</dbReference>
<keyword evidence="8" id="KW-0418">Kinase</keyword>
<dbReference type="InterPro" id="IPR005467">
    <property type="entry name" value="His_kinase_dom"/>
</dbReference>
<dbReference type="RefSeq" id="WP_199321931.1">
    <property type="nucleotide sequence ID" value="NZ_JAMPLM010000009.1"/>
</dbReference>
<gene>
    <name evidence="15" type="ORF">NDI38_12585</name>
</gene>
<evidence type="ECO:0000256" key="8">
    <source>
        <dbReference type="ARBA" id="ARBA00022777"/>
    </source>
</evidence>
<feature type="domain" description="Histidine kinase" evidence="14">
    <location>
        <begin position="330"/>
        <end position="553"/>
    </location>
</feature>
<dbReference type="SMART" id="SM00065">
    <property type="entry name" value="GAF"/>
    <property type="match status" value="1"/>
</dbReference>
<dbReference type="InterPro" id="IPR029016">
    <property type="entry name" value="GAF-like_dom_sf"/>
</dbReference>
<reference evidence="15 16" key="1">
    <citation type="submission" date="2022-04" db="EMBL/GenBank/DDBJ databases">
        <title>Positive selection, recombination, and allopatry shape intraspecific diversity of widespread and dominant cyanobacteria.</title>
        <authorList>
            <person name="Wei J."/>
            <person name="Shu W."/>
            <person name="Hu C."/>
        </authorList>
    </citation>
    <scope>NUCLEOTIDE SEQUENCE [LARGE SCALE GENOMIC DNA]</scope>
    <source>
        <strain evidence="15 16">AS-A4</strain>
    </source>
</reference>
<dbReference type="SUPFAM" id="SSF55781">
    <property type="entry name" value="GAF domain-like"/>
    <property type="match status" value="1"/>
</dbReference>
<dbReference type="CDD" id="cd00082">
    <property type="entry name" value="HisKA"/>
    <property type="match status" value="1"/>
</dbReference>
<dbReference type="InterPro" id="IPR003018">
    <property type="entry name" value="GAF"/>
</dbReference>
<keyword evidence="6 13" id="KW-0812">Transmembrane</keyword>
<sequence>MVRLLRSQWLRYAVSVLTVFTAWLLTQLFSTWAIVAPISLLACLIAVLLSAWYGGVGAGLLATGTSALVYSYYFLNPVESLASSGDNAVALGLFGVSGTLTSLLCGKLQDTSQNLEGRERSAKQQSELYQQAQQFNTNLELEVQRRTAQLQLASDFEAALKRITDKVRDSLDEAQILQAAVQELGVGMGVNSCNAGLYDLDAGTSTIAYEYNPSILSFKGHVTEMSEYSALYAQLLAGQYCQFCPLHISPMRGRVAILACPIEDHQEVLGDLWLISDRDYGFKDLDLRLAKQVANQCAIALRQARLYHAAQRQVEELEALNQLKDDFLSTVSHELRTPVSNMKMSIRMLELALSRLTPNVLLEPKPAQYLQILRDECDREIILINDLLDLQRLEAGTYVAEREALCLQNWLPSLVAGFQERAQSRQQTLHVILKPDLPTLSVDAVSLERILTELLNNACKYTPPGETIMVIGSMEFGSVQLQVRNTGIEIEPGELNQIFKKFYRIVGSDRWKQGGTGLGLTLVQKLAAQIGAVLHVESASNQTTFTLDLVDSAIDQKRDLVDNSALSAT</sequence>
<dbReference type="InterPro" id="IPR003661">
    <property type="entry name" value="HisK_dim/P_dom"/>
</dbReference>
<comment type="catalytic activity">
    <reaction evidence="1">
        <text>ATP + protein L-histidine = ADP + protein N-phospho-L-histidine.</text>
        <dbReference type="EC" id="2.7.13.3"/>
    </reaction>
</comment>
<dbReference type="Gene3D" id="1.20.120.620">
    <property type="entry name" value="Backbone structure of the membrane domain of e. Coli histidine kinase receptor kdpd"/>
    <property type="match status" value="1"/>
</dbReference>
<evidence type="ECO:0000259" key="14">
    <source>
        <dbReference type="PROSITE" id="PS50109"/>
    </source>
</evidence>
<organism evidence="15 16">
    <name type="scientific">Stenomitos frigidus AS-A4</name>
    <dbReference type="NCBI Taxonomy" id="2933935"/>
    <lineage>
        <taxon>Bacteria</taxon>
        <taxon>Bacillati</taxon>
        <taxon>Cyanobacteriota</taxon>
        <taxon>Cyanophyceae</taxon>
        <taxon>Leptolyngbyales</taxon>
        <taxon>Leptolyngbyaceae</taxon>
        <taxon>Stenomitos</taxon>
    </lineage>
</organism>
<keyword evidence="7" id="KW-0547">Nucleotide-binding</keyword>
<evidence type="ECO:0000256" key="3">
    <source>
        <dbReference type="ARBA" id="ARBA00012438"/>
    </source>
</evidence>
<evidence type="ECO:0000313" key="16">
    <source>
        <dbReference type="Proteomes" id="UP001476950"/>
    </source>
</evidence>
<dbReference type="Pfam" id="PF02518">
    <property type="entry name" value="HATPase_c"/>
    <property type="match status" value="1"/>
</dbReference>
<dbReference type="PANTHER" id="PTHR43047">
    <property type="entry name" value="TWO-COMPONENT HISTIDINE PROTEIN KINASE"/>
    <property type="match status" value="1"/>
</dbReference>
<dbReference type="EMBL" id="JAMPLM010000009">
    <property type="protein sequence ID" value="MEP1059277.1"/>
    <property type="molecule type" value="Genomic_DNA"/>
</dbReference>
<comment type="caution">
    <text evidence="15">The sequence shown here is derived from an EMBL/GenBank/DDBJ whole genome shotgun (WGS) entry which is preliminary data.</text>
</comment>
<dbReference type="InterPro" id="IPR036890">
    <property type="entry name" value="HATPase_C_sf"/>
</dbReference>
<evidence type="ECO:0000256" key="6">
    <source>
        <dbReference type="ARBA" id="ARBA00022692"/>
    </source>
</evidence>
<dbReference type="SMART" id="SM00388">
    <property type="entry name" value="HisKA"/>
    <property type="match status" value="1"/>
</dbReference>
<evidence type="ECO:0000256" key="11">
    <source>
        <dbReference type="ARBA" id="ARBA00023012"/>
    </source>
</evidence>
<dbReference type="InterPro" id="IPR025201">
    <property type="entry name" value="KdpD_TM"/>
</dbReference>
<evidence type="ECO:0000256" key="13">
    <source>
        <dbReference type="SAM" id="Phobius"/>
    </source>
</evidence>
<dbReference type="Gene3D" id="3.30.450.40">
    <property type="match status" value="1"/>
</dbReference>
<dbReference type="InterPro" id="IPR004358">
    <property type="entry name" value="Sig_transdc_His_kin-like_C"/>
</dbReference>
<dbReference type="SUPFAM" id="SSF47384">
    <property type="entry name" value="Homodimeric domain of signal transducing histidine kinase"/>
    <property type="match status" value="1"/>
</dbReference>
<keyword evidence="11" id="KW-0902">Two-component regulatory system</keyword>
<comment type="subcellular location">
    <subcellularLocation>
        <location evidence="2">Membrane</location>
        <topology evidence="2">Multi-pass membrane protein</topology>
    </subcellularLocation>
</comment>
<dbReference type="Pfam" id="PF13493">
    <property type="entry name" value="DUF4118"/>
    <property type="match status" value="1"/>
</dbReference>
<feature type="transmembrane region" description="Helical" evidence="13">
    <location>
        <begin position="56"/>
        <end position="75"/>
    </location>
</feature>
<name>A0ABV0KJ58_9CYAN</name>
<dbReference type="Pfam" id="PF01590">
    <property type="entry name" value="GAF"/>
    <property type="match status" value="1"/>
</dbReference>
<keyword evidence="16" id="KW-1185">Reference proteome</keyword>
<keyword evidence="12 13" id="KW-0472">Membrane</keyword>
<dbReference type="InterPro" id="IPR038318">
    <property type="entry name" value="KdpD_sf"/>
</dbReference>
<dbReference type="Gene3D" id="3.30.565.10">
    <property type="entry name" value="Histidine kinase-like ATPase, C-terminal domain"/>
    <property type="match status" value="1"/>
</dbReference>
<keyword evidence="9 15" id="KW-0067">ATP-binding</keyword>
<dbReference type="EC" id="2.7.13.3" evidence="3"/>
<dbReference type="Pfam" id="PF00512">
    <property type="entry name" value="HisKA"/>
    <property type="match status" value="1"/>
</dbReference>
<accession>A0ABV0KJ58</accession>
<keyword evidence="5" id="KW-0808">Transferase</keyword>
<dbReference type="InterPro" id="IPR003594">
    <property type="entry name" value="HATPase_dom"/>
</dbReference>
<dbReference type="GO" id="GO:0005524">
    <property type="term" value="F:ATP binding"/>
    <property type="evidence" value="ECO:0007669"/>
    <property type="project" value="UniProtKB-KW"/>
</dbReference>
<evidence type="ECO:0000256" key="4">
    <source>
        <dbReference type="ARBA" id="ARBA00022553"/>
    </source>
</evidence>
<evidence type="ECO:0000256" key="1">
    <source>
        <dbReference type="ARBA" id="ARBA00000085"/>
    </source>
</evidence>
<dbReference type="PROSITE" id="PS50109">
    <property type="entry name" value="HIS_KIN"/>
    <property type="match status" value="1"/>
</dbReference>
<feature type="transmembrane region" description="Helical" evidence="13">
    <location>
        <begin position="9"/>
        <end position="26"/>
    </location>
</feature>
<dbReference type="Proteomes" id="UP001476950">
    <property type="component" value="Unassembled WGS sequence"/>
</dbReference>
<evidence type="ECO:0000313" key="15">
    <source>
        <dbReference type="EMBL" id="MEP1059277.1"/>
    </source>
</evidence>
<dbReference type="SMART" id="SM00387">
    <property type="entry name" value="HATPase_c"/>
    <property type="match status" value="1"/>
</dbReference>
<evidence type="ECO:0000256" key="2">
    <source>
        <dbReference type="ARBA" id="ARBA00004141"/>
    </source>
</evidence>
<evidence type="ECO:0000256" key="7">
    <source>
        <dbReference type="ARBA" id="ARBA00022741"/>
    </source>
</evidence>
<keyword evidence="10 13" id="KW-1133">Transmembrane helix</keyword>
<proteinExistence type="predicted"/>
<dbReference type="InterPro" id="IPR036097">
    <property type="entry name" value="HisK_dim/P_sf"/>
</dbReference>
<evidence type="ECO:0000256" key="12">
    <source>
        <dbReference type="ARBA" id="ARBA00023136"/>
    </source>
</evidence>
<dbReference type="PRINTS" id="PR00344">
    <property type="entry name" value="BCTRLSENSOR"/>
</dbReference>
<dbReference type="Gene3D" id="1.10.287.130">
    <property type="match status" value="1"/>
</dbReference>
<feature type="transmembrane region" description="Helical" evidence="13">
    <location>
        <begin position="32"/>
        <end position="49"/>
    </location>
</feature>
<evidence type="ECO:0000256" key="10">
    <source>
        <dbReference type="ARBA" id="ARBA00022989"/>
    </source>
</evidence>
<evidence type="ECO:0000256" key="5">
    <source>
        <dbReference type="ARBA" id="ARBA00022679"/>
    </source>
</evidence>
<dbReference type="SUPFAM" id="SSF55874">
    <property type="entry name" value="ATPase domain of HSP90 chaperone/DNA topoisomerase II/histidine kinase"/>
    <property type="match status" value="1"/>
</dbReference>
<evidence type="ECO:0000256" key="9">
    <source>
        <dbReference type="ARBA" id="ARBA00022840"/>
    </source>
</evidence>
<protein>
    <recommendedName>
        <fullName evidence="3">histidine kinase</fullName>
        <ecNumber evidence="3">2.7.13.3</ecNumber>
    </recommendedName>
</protein>